<gene>
    <name evidence="2" type="ORF">LSTR_LSTR012269</name>
    <name evidence="3" type="ORF">LSTR_LSTR016197</name>
</gene>
<feature type="region of interest" description="Disordered" evidence="1">
    <location>
        <begin position="1"/>
        <end position="26"/>
    </location>
</feature>
<dbReference type="AlphaFoldDB" id="A0A482XPX2"/>
<reference evidence="3 4" key="1">
    <citation type="journal article" date="2017" name="Gigascience">
        <title>Genome sequence of the small brown planthopper, Laodelphax striatellus.</title>
        <authorList>
            <person name="Zhu J."/>
            <person name="Jiang F."/>
            <person name="Wang X."/>
            <person name="Yang P."/>
            <person name="Bao Y."/>
            <person name="Zhao W."/>
            <person name="Wang W."/>
            <person name="Lu H."/>
            <person name="Wang Q."/>
            <person name="Cui N."/>
            <person name="Li J."/>
            <person name="Chen X."/>
            <person name="Luo L."/>
            <person name="Yu J."/>
            <person name="Kang L."/>
            <person name="Cui F."/>
        </authorList>
    </citation>
    <scope>NUCLEOTIDE SEQUENCE [LARGE SCALE GENOMIC DNA]</scope>
    <source>
        <strain evidence="3">Lst14</strain>
        <tissue evidence="3">Whole body</tissue>
    </source>
</reference>
<evidence type="ECO:0000313" key="4">
    <source>
        <dbReference type="Proteomes" id="UP000291343"/>
    </source>
</evidence>
<sequence length="105" mass="11560">MEGHRLGERDGATAVQHPLLRKRPWTNSRREGSAILLSRGRRGRYLANAVEIPRLAHTCSVEELSIDKKAGSPTRAGPRSDKPSKLPKIQVLSACCIANLSSYRS</sequence>
<dbReference type="InParanoid" id="A0A482XPX2"/>
<comment type="caution">
    <text evidence="3">The sequence shown here is derived from an EMBL/GenBank/DDBJ whole genome shotgun (WGS) entry which is preliminary data.</text>
</comment>
<evidence type="ECO:0000313" key="3">
    <source>
        <dbReference type="EMBL" id="RZF47826.1"/>
    </source>
</evidence>
<dbReference type="EMBL" id="QKKF02033182">
    <property type="protein sequence ID" value="RZF33927.1"/>
    <property type="molecule type" value="Genomic_DNA"/>
</dbReference>
<evidence type="ECO:0000313" key="2">
    <source>
        <dbReference type="EMBL" id="RZF33927.1"/>
    </source>
</evidence>
<reference evidence="3" key="2">
    <citation type="submission" date="2019-02" db="EMBL/GenBank/DDBJ databases">
        <authorList>
            <person name="Zhu J."/>
            <person name="Jiang F."/>
            <person name="Wang X."/>
            <person name="Yang P."/>
            <person name="Bao Y."/>
            <person name="Zhao W."/>
            <person name="Wang W."/>
            <person name="Lu H."/>
            <person name="Wang Q."/>
            <person name="Cui N."/>
            <person name="Li J."/>
            <person name="Chen X."/>
            <person name="Luo L."/>
            <person name="Yu J."/>
            <person name="Kang L."/>
            <person name="Cui F."/>
        </authorList>
    </citation>
    <scope>NUCLEOTIDE SEQUENCE</scope>
    <source>
        <strain evidence="3">Lst14</strain>
        <tissue evidence="3">Whole body</tissue>
    </source>
</reference>
<dbReference type="Proteomes" id="UP000291343">
    <property type="component" value="Unassembled WGS sequence"/>
</dbReference>
<name>A0A482XPX2_LAOST</name>
<protein>
    <submittedName>
        <fullName evidence="3">Uncharacterized protein</fullName>
    </submittedName>
</protein>
<dbReference type="EMBL" id="QKKF02003185">
    <property type="protein sequence ID" value="RZF47826.1"/>
    <property type="molecule type" value="Genomic_DNA"/>
</dbReference>
<feature type="region of interest" description="Disordered" evidence="1">
    <location>
        <begin position="66"/>
        <end position="86"/>
    </location>
</feature>
<keyword evidence="4" id="KW-1185">Reference proteome</keyword>
<proteinExistence type="predicted"/>
<feature type="compositionally biased region" description="Basic and acidic residues" evidence="1">
    <location>
        <begin position="1"/>
        <end position="11"/>
    </location>
</feature>
<evidence type="ECO:0000256" key="1">
    <source>
        <dbReference type="SAM" id="MobiDB-lite"/>
    </source>
</evidence>
<organism evidence="3 4">
    <name type="scientific">Laodelphax striatellus</name>
    <name type="common">Small brown planthopper</name>
    <name type="synonym">Delphax striatella</name>
    <dbReference type="NCBI Taxonomy" id="195883"/>
    <lineage>
        <taxon>Eukaryota</taxon>
        <taxon>Metazoa</taxon>
        <taxon>Ecdysozoa</taxon>
        <taxon>Arthropoda</taxon>
        <taxon>Hexapoda</taxon>
        <taxon>Insecta</taxon>
        <taxon>Pterygota</taxon>
        <taxon>Neoptera</taxon>
        <taxon>Paraneoptera</taxon>
        <taxon>Hemiptera</taxon>
        <taxon>Auchenorrhyncha</taxon>
        <taxon>Fulgoroidea</taxon>
        <taxon>Delphacidae</taxon>
        <taxon>Criomorphinae</taxon>
        <taxon>Laodelphax</taxon>
    </lineage>
</organism>
<accession>A0A482XPX2</accession>